<dbReference type="Pfam" id="PF02870">
    <property type="entry name" value="Methyltransf_1N"/>
    <property type="match status" value="1"/>
</dbReference>
<dbReference type="SUPFAM" id="SSF46767">
    <property type="entry name" value="Methylated DNA-protein cysteine methyltransferase, C-terminal domain"/>
    <property type="match status" value="1"/>
</dbReference>
<comment type="caution">
    <text evidence="11">The sequence shown here is derived from an EMBL/GenBank/DDBJ whole genome shotgun (WGS) entry which is preliminary data.</text>
</comment>
<dbReference type="GO" id="GO:0032259">
    <property type="term" value="P:methylation"/>
    <property type="evidence" value="ECO:0007669"/>
    <property type="project" value="UniProtKB-KW"/>
</dbReference>
<dbReference type="CDD" id="cd06445">
    <property type="entry name" value="ATase"/>
    <property type="match status" value="1"/>
</dbReference>
<dbReference type="PANTHER" id="PTHR10815">
    <property type="entry name" value="METHYLATED-DNA--PROTEIN-CYSTEINE METHYLTRANSFERASE"/>
    <property type="match status" value="1"/>
</dbReference>
<dbReference type="EC" id="2.1.1.63" evidence="3"/>
<dbReference type="EMBL" id="JACJVQ010000003">
    <property type="protein sequence ID" value="MBB6632975.1"/>
    <property type="molecule type" value="Genomic_DNA"/>
</dbReference>
<evidence type="ECO:0000256" key="3">
    <source>
        <dbReference type="ARBA" id="ARBA00011918"/>
    </source>
</evidence>
<evidence type="ECO:0000256" key="7">
    <source>
        <dbReference type="ARBA" id="ARBA00023204"/>
    </source>
</evidence>
<dbReference type="AlphaFoldDB" id="A0A841SSD4"/>
<evidence type="ECO:0000256" key="4">
    <source>
        <dbReference type="ARBA" id="ARBA00022603"/>
    </source>
</evidence>
<keyword evidence="6" id="KW-0227">DNA damage</keyword>
<dbReference type="PROSITE" id="PS00374">
    <property type="entry name" value="MGMT"/>
    <property type="match status" value="1"/>
</dbReference>
<evidence type="ECO:0000256" key="8">
    <source>
        <dbReference type="ARBA" id="ARBA00049348"/>
    </source>
</evidence>
<accession>A0A841SSD4</accession>
<evidence type="ECO:0000256" key="5">
    <source>
        <dbReference type="ARBA" id="ARBA00022679"/>
    </source>
</evidence>
<comment type="catalytic activity">
    <reaction evidence="8">
        <text>a 6-O-methyl-2'-deoxyguanosine in DNA + L-cysteinyl-[protein] = S-methyl-L-cysteinyl-[protein] + a 2'-deoxyguanosine in DNA</text>
        <dbReference type="Rhea" id="RHEA:24000"/>
        <dbReference type="Rhea" id="RHEA-COMP:10131"/>
        <dbReference type="Rhea" id="RHEA-COMP:10132"/>
        <dbReference type="Rhea" id="RHEA-COMP:11367"/>
        <dbReference type="Rhea" id="RHEA-COMP:11368"/>
        <dbReference type="ChEBI" id="CHEBI:29950"/>
        <dbReference type="ChEBI" id="CHEBI:82612"/>
        <dbReference type="ChEBI" id="CHEBI:85445"/>
        <dbReference type="ChEBI" id="CHEBI:85448"/>
        <dbReference type="EC" id="2.1.1.63"/>
    </reaction>
</comment>
<dbReference type="NCBIfam" id="TIGR00589">
    <property type="entry name" value="ogt"/>
    <property type="match status" value="1"/>
</dbReference>
<dbReference type="RefSeq" id="WP_185118218.1">
    <property type="nucleotide sequence ID" value="NZ_JACJVQ010000003.1"/>
</dbReference>
<dbReference type="SUPFAM" id="SSF53155">
    <property type="entry name" value="Methylated DNA-protein cysteine methyltransferase domain"/>
    <property type="match status" value="1"/>
</dbReference>
<name>A0A841SSD4_9BACL</name>
<dbReference type="GO" id="GO:0006281">
    <property type="term" value="P:DNA repair"/>
    <property type="evidence" value="ECO:0007669"/>
    <property type="project" value="UniProtKB-KW"/>
</dbReference>
<dbReference type="InterPro" id="IPR036631">
    <property type="entry name" value="MGMT_N_sf"/>
</dbReference>
<keyword evidence="4 11" id="KW-0489">Methyltransferase</keyword>
<evidence type="ECO:0000259" key="10">
    <source>
        <dbReference type="Pfam" id="PF02870"/>
    </source>
</evidence>
<keyword evidence="12" id="KW-1185">Reference proteome</keyword>
<evidence type="ECO:0000256" key="2">
    <source>
        <dbReference type="ARBA" id="ARBA00008711"/>
    </source>
</evidence>
<evidence type="ECO:0000256" key="1">
    <source>
        <dbReference type="ARBA" id="ARBA00001286"/>
    </source>
</evidence>
<dbReference type="InterPro" id="IPR008332">
    <property type="entry name" value="MethylG_MeTrfase_N"/>
</dbReference>
<gene>
    <name evidence="11" type="ORF">H7B67_02475</name>
</gene>
<dbReference type="InterPro" id="IPR001497">
    <property type="entry name" value="MethylDNA_cys_MeTrfase_AS"/>
</dbReference>
<keyword evidence="5 11" id="KW-0808">Transferase</keyword>
<dbReference type="InterPro" id="IPR036388">
    <property type="entry name" value="WH-like_DNA-bd_sf"/>
</dbReference>
<keyword evidence="7" id="KW-0234">DNA repair</keyword>
<evidence type="ECO:0000313" key="11">
    <source>
        <dbReference type="EMBL" id="MBB6632975.1"/>
    </source>
</evidence>
<evidence type="ECO:0000259" key="9">
    <source>
        <dbReference type="Pfam" id="PF01035"/>
    </source>
</evidence>
<protein>
    <recommendedName>
        <fullName evidence="3">methylated-DNA--[protein]-cysteine S-methyltransferase</fullName>
        <ecNumber evidence="3">2.1.1.63</ecNumber>
    </recommendedName>
</protein>
<dbReference type="PANTHER" id="PTHR10815:SF12">
    <property type="entry name" value="METHYLATED-DNA--PROTEIN-CYSTEINE METHYLTRANSFERASE, INDUCIBLE"/>
    <property type="match status" value="1"/>
</dbReference>
<evidence type="ECO:0000313" key="12">
    <source>
        <dbReference type="Proteomes" id="UP000535838"/>
    </source>
</evidence>
<dbReference type="Pfam" id="PF01035">
    <property type="entry name" value="DNA_binding_1"/>
    <property type="match status" value="1"/>
</dbReference>
<feature type="domain" description="Methylguanine DNA methyltransferase ribonuclease-like" evidence="10">
    <location>
        <begin position="9"/>
        <end position="87"/>
    </location>
</feature>
<sequence length="176" mass="19340">MSKPHNPKLYWTCLTLTAGNIHLAASDNGLVYVGSLNRPFAEMGDWIAARFPKSELARNDEKLAPYSAAIMDYFQGRRDFSGVPLDLPGTPFQQEVWQGLCEIPYGETRSYSEFAVQIGKEAAVRAVAAAIGANPALIFVPCHRVIGKNGKLTGYRGGLPMKENLLRLEQTRSLPS</sequence>
<proteinExistence type="inferred from homology"/>
<organism evidence="11 12">
    <name type="scientific">Cohnella thailandensis</name>
    <dbReference type="NCBI Taxonomy" id="557557"/>
    <lineage>
        <taxon>Bacteria</taxon>
        <taxon>Bacillati</taxon>
        <taxon>Bacillota</taxon>
        <taxon>Bacilli</taxon>
        <taxon>Bacillales</taxon>
        <taxon>Paenibacillaceae</taxon>
        <taxon>Cohnella</taxon>
    </lineage>
</organism>
<comment type="catalytic activity">
    <reaction evidence="1">
        <text>a 4-O-methyl-thymidine in DNA + L-cysteinyl-[protein] = a thymidine in DNA + S-methyl-L-cysteinyl-[protein]</text>
        <dbReference type="Rhea" id="RHEA:53428"/>
        <dbReference type="Rhea" id="RHEA-COMP:10131"/>
        <dbReference type="Rhea" id="RHEA-COMP:10132"/>
        <dbReference type="Rhea" id="RHEA-COMP:13555"/>
        <dbReference type="Rhea" id="RHEA-COMP:13556"/>
        <dbReference type="ChEBI" id="CHEBI:29950"/>
        <dbReference type="ChEBI" id="CHEBI:82612"/>
        <dbReference type="ChEBI" id="CHEBI:137386"/>
        <dbReference type="ChEBI" id="CHEBI:137387"/>
        <dbReference type="EC" id="2.1.1.63"/>
    </reaction>
</comment>
<dbReference type="InterPro" id="IPR014048">
    <property type="entry name" value="MethylDNA_cys_MeTrfase_DNA-bd"/>
</dbReference>
<dbReference type="InterPro" id="IPR036217">
    <property type="entry name" value="MethylDNA_cys_MeTrfase_DNAb"/>
</dbReference>
<dbReference type="FunFam" id="1.10.10.10:FF:000214">
    <property type="entry name" value="Methylated-DNA--protein-cysteine methyltransferase"/>
    <property type="match status" value="1"/>
</dbReference>
<feature type="domain" description="Methylated-DNA-[protein]-cysteine S-methyltransferase DNA binding" evidence="9">
    <location>
        <begin position="91"/>
        <end position="170"/>
    </location>
</feature>
<comment type="similarity">
    <text evidence="2">Belongs to the MGMT family.</text>
</comment>
<dbReference type="Gene3D" id="1.10.10.10">
    <property type="entry name" value="Winged helix-like DNA-binding domain superfamily/Winged helix DNA-binding domain"/>
    <property type="match status" value="1"/>
</dbReference>
<evidence type="ECO:0000256" key="6">
    <source>
        <dbReference type="ARBA" id="ARBA00022763"/>
    </source>
</evidence>
<dbReference type="GO" id="GO:0003908">
    <property type="term" value="F:methylated-DNA-[protein]-cysteine S-methyltransferase activity"/>
    <property type="evidence" value="ECO:0007669"/>
    <property type="project" value="UniProtKB-EC"/>
</dbReference>
<reference evidence="11 12" key="1">
    <citation type="submission" date="2020-08" db="EMBL/GenBank/DDBJ databases">
        <title>Cohnella phylogeny.</title>
        <authorList>
            <person name="Dunlap C."/>
        </authorList>
    </citation>
    <scope>NUCLEOTIDE SEQUENCE [LARGE SCALE GENOMIC DNA]</scope>
    <source>
        <strain evidence="11 12">DSM 25241</strain>
    </source>
</reference>
<dbReference type="Proteomes" id="UP000535838">
    <property type="component" value="Unassembled WGS sequence"/>
</dbReference>
<dbReference type="Gene3D" id="3.30.160.70">
    <property type="entry name" value="Methylated DNA-protein cysteine methyltransferase domain"/>
    <property type="match status" value="1"/>
</dbReference>